<dbReference type="EMBL" id="ABOSXX010000005">
    <property type="protein sequence ID" value="ELV3679133.1"/>
    <property type="molecule type" value="Genomic_DNA"/>
</dbReference>
<name>A0AAN4A6S6_CITFR</name>
<dbReference type="AlphaFoldDB" id="A0AAN4A6S6"/>
<keyword evidence="1" id="KW-0812">Transmembrane</keyword>
<keyword evidence="1" id="KW-0472">Membrane</keyword>
<proteinExistence type="predicted"/>
<gene>
    <name evidence="2" type="ORF">SGX49_001528</name>
</gene>
<feature type="transmembrane region" description="Helical" evidence="1">
    <location>
        <begin position="39"/>
        <end position="62"/>
    </location>
</feature>
<comment type="caution">
    <text evidence="2">The sequence shown here is derived from an EMBL/GenBank/DDBJ whole genome shotgun (WGS) entry which is preliminary data.</text>
</comment>
<organism evidence="2 3">
    <name type="scientific">Citrobacter freundii</name>
    <dbReference type="NCBI Taxonomy" id="546"/>
    <lineage>
        <taxon>Bacteria</taxon>
        <taxon>Pseudomonadati</taxon>
        <taxon>Pseudomonadota</taxon>
        <taxon>Gammaproteobacteria</taxon>
        <taxon>Enterobacterales</taxon>
        <taxon>Enterobacteriaceae</taxon>
        <taxon>Citrobacter</taxon>
        <taxon>Citrobacter freundii complex</taxon>
    </lineage>
</organism>
<dbReference type="Proteomes" id="UP001279522">
    <property type="component" value="Unassembled WGS sequence"/>
</dbReference>
<evidence type="ECO:0000256" key="1">
    <source>
        <dbReference type="SAM" id="Phobius"/>
    </source>
</evidence>
<feature type="non-terminal residue" evidence="2">
    <location>
        <position position="1"/>
    </location>
</feature>
<keyword evidence="1" id="KW-1133">Transmembrane helix</keyword>
<evidence type="ECO:0000313" key="2">
    <source>
        <dbReference type="EMBL" id="ELV3679133.1"/>
    </source>
</evidence>
<sequence>YHVNIFIFFFIILMFAGGMFESLYTYLTMSSQRTNLGATSALMGAASLVIPSVIGGVGSFLIELNTSIWMMYLLLIILIMIYMLKKYQTLTVTDRR</sequence>
<feature type="transmembrane region" description="Helical" evidence="1">
    <location>
        <begin position="6"/>
        <end position="27"/>
    </location>
</feature>
<evidence type="ECO:0000313" key="3">
    <source>
        <dbReference type="Proteomes" id="UP001279522"/>
    </source>
</evidence>
<protein>
    <submittedName>
        <fullName evidence="2">Bcr/CflA family drug resistance efflux transporter</fullName>
    </submittedName>
</protein>
<accession>A0AAN4A6S6</accession>
<feature type="transmembrane region" description="Helical" evidence="1">
    <location>
        <begin position="68"/>
        <end position="85"/>
    </location>
</feature>
<reference evidence="2" key="1">
    <citation type="submission" date="2023-05" db="EMBL/GenBank/DDBJ databases">
        <authorList>
            <consortium name="Clinical and Environmental Microbiology Branch: Whole genome sequencing antimicrobial resistance pathogens in the healthcare setting"/>
        </authorList>
    </citation>
    <scope>NUCLEOTIDE SEQUENCE</scope>
    <source>
        <strain evidence="2">2023GN-00287</strain>
    </source>
</reference>